<keyword evidence="3" id="KW-1185">Reference proteome</keyword>
<evidence type="ECO:0000313" key="3">
    <source>
        <dbReference type="Proteomes" id="UP000887564"/>
    </source>
</evidence>
<reference evidence="4" key="1">
    <citation type="submission" date="2022-11" db="UniProtKB">
        <authorList>
            <consortium name="WormBaseParasite"/>
        </authorList>
    </citation>
    <scope>IDENTIFICATION</scope>
</reference>
<dbReference type="Proteomes" id="UP000887564">
    <property type="component" value="Unplaced"/>
</dbReference>
<dbReference type="AlphaFoldDB" id="A0A914SBX3"/>
<protein>
    <submittedName>
        <fullName evidence="4">Secreted protein</fullName>
    </submittedName>
</protein>
<sequence length="109" mass="12562">MFRSATMLISLILEVICDATSETDDVIYLQTCPNKMYVAHTICNHTRRSQVWLSPNCRSELAHLHCSIRWSVTPFIEITGQRFSDWHARRRRPRGSVETSGLTQPSKLT</sequence>
<organism evidence="3 4">
    <name type="scientific">Parascaris equorum</name>
    <name type="common">Equine roundworm</name>
    <dbReference type="NCBI Taxonomy" id="6256"/>
    <lineage>
        <taxon>Eukaryota</taxon>
        <taxon>Metazoa</taxon>
        <taxon>Ecdysozoa</taxon>
        <taxon>Nematoda</taxon>
        <taxon>Chromadorea</taxon>
        <taxon>Rhabditida</taxon>
        <taxon>Spirurina</taxon>
        <taxon>Ascaridomorpha</taxon>
        <taxon>Ascaridoidea</taxon>
        <taxon>Ascarididae</taxon>
        <taxon>Parascaris</taxon>
    </lineage>
</organism>
<proteinExistence type="predicted"/>
<keyword evidence="2" id="KW-0732">Signal</keyword>
<evidence type="ECO:0000313" key="4">
    <source>
        <dbReference type="WBParaSite" id="PEQ_0001159101-mRNA-1"/>
    </source>
</evidence>
<feature type="signal peptide" evidence="2">
    <location>
        <begin position="1"/>
        <end position="19"/>
    </location>
</feature>
<accession>A0A914SBX3</accession>
<feature type="region of interest" description="Disordered" evidence="1">
    <location>
        <begin position="88"/>
        <end position="109"/>
    </location>
</feature>
<dbReference type="WBParaSite" id="PEQ_0001159101-mRNA-1">
    <property type="protein sequence ID" value="PEQ_0001159101-mRNA-1"/>
    <property type="gene ID" value="PEQ_0001159101"/>
</dbReference>
<evidence type="ECO:0000256" key="1">
    <source>
        <dbReference type="SAM" id="MobiDB-lite"/>
    </source>
</evidence>
<evidence type="ECO:0000256" key="2">
    <source>
        <dbReference type="SAM" id="SignalP"/>
    </source>
</evidence>
<name>A0A914SBX3_PAREQ</name>
<feature type="chain" id="PRO_5037092650" evidence="2">
    <location>
        <begin position="20"/>
        <end position="109"/>
    </location>
</feature>
<feature type="compositionally biased region" description="Polar residues" evidence="1">
    <location>
        <begin position="97"/>
        <end position="109"/>
    </location>
</feature>